<dbReference type="InterPro" id="IPR036388">
    <property type="entry name" value="WH-like_DNA-bd_sf"/>
</dbReference>
<dbReference type="PRINTS" id="PR00778">
    <property type="entry name" value="HTHARSR"/>
</dbReference>
<dbReference type="Pfam" id="PF12840">
    <property type="entry name" value="HTH_20"/>
    <property type="match status" value="1"/>
</dbReference>
<dbReference type="GeneID" id="93149412"/>
<dbReference type="InterPro" id="IPR051081">
    <property type="entry name" value="HTH_MetalResp_TranReg"/>
</dbReference>
<protein>
    <submittedName>
        <fullName evidence="4">Autorepressor SdpR family transcription factor</fullName>
    </submittedName>
</protein>
<dbReference type="RefSeq" id="WP_006776577.1">
    <property type="nucleotide sequence ID" value="NZ_CAJKZF010000062.1"/>
</dbReference>
<accession>A0A174XJH3</accession>
<evidence type="ECO:0000256" key="2">
    <source>
        <dbReference type="ARBA" id="ARBA00023125"/>
    </source>
</evidence>
<dbReference type="InterPro" id="IPR011991">
    <property type="entry name" value="ArsR-like_HTH"/>
</dbReference>
<proteinExistence type="predicted"/>
<dbReference type="InterPro" id="IPR001845">
    <property type="entry name" value="HTH_ArsR_DNA-bd_dom"/>
</dbReference>
<reference evidence="4 5" key="1">
    <citation type="submission" date="2019-09" db="EMBL/GenBank/DDBJ databases">
        <title>Draft genome sequencing of Hungatella hathewayi 123Y-2.</title>
        <authorList>
            <person name="Lv Q."/>
            <person name="Li S."/>
        </authorList>
    </citation>
    <scope>NUCLEOTIDE SEQUENCE [LARGE SCALE GENOMIC DNA]</scope>
    <source>
        <strain evidence="4 5">123Y-2</strain>
    </source>
</reference>
<keyword evidence="3" id="KW-0804">Transcription</keyword>
<comment type="caution">
    <text evidence="4">The sequence shown here is derived from an EMBL/GenBank/DDBJ whole genome shotgun (WGS) entry which is preliminary data.</text>
</comment>
<name>A0A174XJH3_9FIRM</name>
<dbReference type="Proteomes" id="UP000434223">
    <property type="component" value="Unassembled WGS sequence"/>
</dbReference>
<evidence type="ECO:0000313" key="4">
    <source>
        <dbReference type="EMBL" id="MUB67093.1"/>
    </source>
</evidence>
<evidence type="ECO:0000313" key="5">
    <source>
        <dbReference type="Proteomes" id="UP000434223"/>
    </source>
</evidence>
<dbReference type="PROSITE" id="PS50987">
    <property type="entry name" value="HTH_ARSR_2"/>
    <property type="match status" value="1"/>
</dbReference>
<dbReference type="GO" id="GO:0003677">
    <property type="term" value="F:DNA binding"/>
    <property type="evidence" value="ECO:0007669"/>
    <property type="project" value="UniProtKB-KW"/>
</dbReference>
<dbReference type="AlphaFoldDB" id="A0A174XJH3"/>
<dbReference type="InterPro" id="IPR036390">
    <property type="entry name" value="WH_DNA-bd_sf"/>
</dbReference>
<dbReference type="SMART" id="SM00418">
    <property type="entry name" value="HTH_ARSR"/>
    <property type="match status" value="1"/>
</dbReference>
<keyword evidence="2" id="KW-0238">DNA-binding</keyword>
<sequence>MPFGDTFKALSDPTRREILTLLKPGSMTAGQIVERFDTSGATISHHLNILKQAGLIEDRKSGKYIYYELNTTVFQEVLSWLQTLMEEQHHEKD</sequence>
<dbReference type="PANTHER" id="PTHR33154">
    <property type="entry name" value="TRANSCRIPTIONAL REGULATOR, ARSR FAMILY"/>
    <property type="match status" value="1"/>
</dbReference>
<dbReference type="EMBL" id="WNME01000044">
    <property type="protein sequence ID" value="MUB67093.1"/>
    <property type="molecule type" value="Genomic_DNA"/>
</dbReference>
<organism evidence="4 5">
    <name type="scientific">Hungatella hathewayi</name>
    <dbReference type="NCBI Taxonomy" id="154046"/>
    <lineage>
        <taxon>Bacteria</taxon>
        <taxon>Bacillati</taxon>
        <taxon>Bacillota</taxon>
        <taxon>Clostridia</taxon>
        <taxon>Lachnospirales</taxon>
        <taxon>Lachnospiraceae</taxon>
        <taxon>Hungatella</taxon>
    </lineage>
</organism>
<dbReference type="InterPro" id="IPR047796">
    <property type="entry name" value="SdpR-like_repress"/>
</dbReference>
<dbReference type="NCBIfam" id="NF033789">
    <property type="entry name" value="repress_SdpR"/>
    <property type="match status" value="1"/>
</dbReference>
<keyword evidence="1" id="KW-0805">Transcription regulation</keyword>
<dbReference type="GO" id="GO:0003700">
    <property type="term" value="F:DNA-binding transcription factor activity"/>
    <property type="evidence" value="ECO:0007669"/>
    <property type="project" value="InterPro"/>
</dbReference>
<dbReference type="CDD" id="cd00090">
    <property type="entry name" value="HTH_ARSR"/>
    <property type="match status" value="1"/>
</dbReference>
<gene>
    <name evidence="4" type="ORF">GNE07_29175</name>
</gene>
<dbReference type="OrthoDB" id="9799175at2"/>
<evidence type="ECO:0000256" key="3">
    <source>
        <dbReference type="ARBA" id="ARBA00023163"/>
    </source>
</evidence>
<dbReference type="NCBIfam" id="NF033788">
    <property type="entry name" value="HTH_metalloreg"/>
    <property type="match status" value="1"/>
</dbReference>
<dbReference type="SUPFAM" id="SSF46785">
    <property type="entry name" value="Winged helix' DNA-binding domain"/>
    <property type="match status" value="1"/>
</dbReference>
<dbReference type="PANTHER" id="PTHR33154:SF33">
    <property type="entry name" value="TRANSCRIPTIONAL REPRESSOR SDPR"/>
    <property type="match status" value="1"/>
</dbReference>
<dbReference type="Gene3D" id="1.10.10.10">
    <property type="entry name" value="Winged helix-like DNA-binding domain superfamily/Winged helix DNA-binding domain"/>
    <property type="match status" value="1"/>
</dbReference>
<evidence type="ECO:0000256" key="1">
    <source>
        <dbReference type="ARBA" id="ARBA00023015"/>
    </source>
</evidence>